<evidence type="ECO:0000256" key="5">
    <source>
        <dbReference type="ARBA" id="ARBA00038253"/>
    </source>
</evidence>
<comment type="similarity">
    <text evidence="5">Belongs to the Rap family.</text>
</comment>
<accession>A0A537J260</accession>
<evidence type="ECO:0000256" key="1">
    <source>
        <dbReference type="ARBA" id="ARBA00004496"/>
    </source>
</evidence>
<comment type="subcellular location">
    <subcellularLocation>
        <location evidence="1">Cytoplasm</location>
    </subcellularLocation>
</comment>
<proteinExistence type="inferred from homology"/>
<evidence type="ECO:0000256" key="4">
    <source>
        <dbReference type="ARBA" id="ARBA00022803"/>
    </source>
</evidence>
<dbReference type="Proteomes" id="UP000318093">
    <property type="component" value="Unassembled WGS sequence"/>
</dbReference>
<reference evidence="7 8" key="1">
    <citation type="journal article" date="2019" name="Nat. Microbiol.">
        <title>Mediterranean grassland soil C-N compound turnover is dependent on rainfall and depth, and is mediated by genomically divergent microorganisms.</title>
        <authorList>
            <person name="Diamond S."/>
            <person name="Andeer P.F."/>
            <person name="Li Z."/>
            <person name="Crits-Christoph A."/>
            <person name="Burstein D."/>
            <person name="Anantharaman K."/>
            <person name="Lane K.R."/>
            <person name="Thomas B.C."/>
            <person name="Pan C."/>
            <person name="Northen T.R."/>
            <person name="Banfield J.F."/>
        </authorList>
    </citation>
    <scope>NUCLEOTIDE SEQUENCE [LARGE SCALE GENOMIC DNA]</scope>
    <source>
        <strain evidence="7">NP_6</strain>
    </source>
</reference>
<keyword evidence="4" id="KW-0802">TPR repeat</keyword>
<evidence type="ECO:0000313" key="7">
    <source>
        <dbReference type="EMBL" id="TMI77630.1"/>
    </source>
</evidence>
<keyword evidence="2" id="KW-0963">Cytoplasm</keyword>
<feature type="domain" description="HTH cro/C1-type" evidence="6">
    <location>
        <begin position="10"/>
        <end position="63"/>
    </location>
</feature>
<dbReference type="InterPro" id="IPR011990">
    <property type="entry name" value="TPR-like_helical_dom_sf"/>
</dbReference>
<organism evidence="7 8">
    <name type="scientific">Candidatus Segetimicrobium genomatis</name>
    <dbReference type="NCBI Taxonomy" id="2569760"/>
    <lineage>
        <taxon>Bacteria</taxon>
        <taxon>Bacillati</taxon>
        <taxon>Candidatus Sysuimicrobiota</taxon>
        <taxon>Candidatus Sysuimicrobiia</taxon>
        <taxon>Candidatus Sysuimicrobiales</taxon>
        <taxon>Candidatus Segetimicrobiaceae</taxon>
        <taxon>Candidatus Segetimicrobium</taxon>
    </lineage>
</organism>
<dbReference type="SMART" id="SM00028">
    <property type="entry name" value="TPR"/>
    <property type="match status" value="8"/>
</dbReference>
<dbReference type="Pfam" id="PF13374">
    <property type="entry name" value="TPR_10"/>
    <property type="match status" value="1"/>
</dbReference>
<gene>
    <name evidence="7" type="ORF">E6H03_13540</name>
</gene>
<dbReference type="CDD" id="cd00093">
    <property type="entry name" value="HTH_XRE"/>
    <property type="match status" value="1"/>
</dbReference>
<dbReference type="PROSITE" id="PS50943">
    <property type="entry name" value="HTH_CROC1"/>
    <property type="match status" value="1"/>
</dbReference>
<evidence type="ECO:0000313" key="8">
    <source>
        <dbReference type="Proteomes" id="UP000318093"/>
    </source>
</evidence>
<dbReference type="SUPFAM" id="SSF48452">
    <property type="entry name" value="TPR-like"/>
    <property type="match status" value="2"/>
</dbReference>
<dbReference type="InterPro" id="IPR051476">
    <property type="entry name" value="Bac_ResReg_Asp_Phosphatase"/>
</dbReference>
<dbReference type="PANTHER" id="PTHR46630">
    <property type="entry name" value="TETRATRICOPEPTIDE REPEAT PROTEIN 29"/>
    <property type="match status" value="1"/>
</dbReference>
<dbReference type="SMART" id="SM00530">
    <property type="entry name" value="HTH_XRE"/>
    <property type="match status" value="1"/>
</dbReference>
<evidence type="ECO:0000256" key="3">
    <source>
        <dbReference type="ARBA" id="ARBA00022737"/>
    </source>
</evidence>
<dbReference type="InterPro" id="IPR010982">
    <property type="entry name" value="Lambda_DNA-bd_dom_sf"/>
</dbReference>
<keyword evidence="3" id="KW-0677">Repeat</keyword>
<evidence type="ECO:0000259" key="6">
    <source>
        <dbReference type="PROSITE" id="PS50943"/>
    </source>
</evidence>
<dbReference type="AlphaFoldDB" id="A0A537J260"/>
<dbReference type="Gene3D" id="1.25.40.10">
    <property type="entry name" value="Tetratricopeptide repeat domain"/>
    <property type="match status" value="3"/>
</dbReference>
<protein>
    <submittedName>
        <fullName evidence="7">Tetratricopeptide repeat protein</fullName>
    </submittedName>
</protein>
<dbReference type="InterPro" id="IPR019734">
    <property type="entry name" value="TPR_rpt"/>
</dbReference>
<dbReference type="GO" id="GO:0005737">
    <property type="term" value="C:cytoplasm"/>
    <property type="evidence" value="ECO:0007669"/>
    <property type="project" value="UniProtKB-SubCell"/>
</dbReference>
<name>A0A537J260_9BACT</name>
<dbReference type="SUPFAM" id="SSF47413">
    <property type="entry name" value="lambda repressor-like DNA-binding domains"/>
    <property type="match status" value="1"/>
</dbReference>
<dbReference type="InterPro" id="IPR001387">
    <property type="entry name" value="Cro/C1-type_HTH"/>
</dbReference>
<dbReference type="GO" id="GO:0003677">
    <property type="term" value="F:DNA binding"/>
    <property type="evidence" value="ECO:0007669"/>
    <property type="project" value="InterPro"/>
</dbReference>
<dbReference type="PANTHER" id="PTHR46630:SF1">
    <property type="entry name" value="TETRATRICOPEPTIDE REPEAT PROTEIN 29"/>
    <property type="match status" value="1"/>
</dbReference>
<sequence length="440" mass="47928">MLVSSLGERIRSRRNELGLTQSQLGGTELTKGFISLIEKGRAKPSIDNLKLLARRLKMPVGYFLEDSGPLGETALQVSMQAAWVALKQDDPAEASEGFSAALALAKREHDLHGEAECQIGLASALTRLEEHDRAAEHLRRGQEIAETTQMVEQLARASCLLGQIEMAQGDLRSAREHLMEGYHRLHEHGCPDLSLMADLLLTLGRATQDAGDPAEAERWYQEAATTLAPAEDLRRLSAAHVQWGAEARARNAHEVALGHLARAEHALEALAGPRLLAEARHRAATAALETGKADEAISHLQSALLIAERIGDDTARARTLVSLAEAQVHKGAYPLAEQALAEAERLTTVTPDSTQSARIELARARFLRRSGSPTEALSHYRHAITSFESLGRRTDLARACNELGELLIEQERPSEAAPYLARALQELNPHRTAPRATGDV</sequence>
<comment type="caution">
    <text evidence="7">The sequence shown here is derived from an EMBL/GenBank/DDBJ whole genome shotgun (WGS) entry which is preliminary data.</text>
</comment>
<evidence type="ECO:0000256" key="2">
    <source>
        <dbReference type="ARBA" id="ARBA00022490"/>
    </source>
</evidence>
<dbReference type="Pfam" id="PF13424">
    <property type="entry name" value="TPR_12"/>
    <property type="match status" value="2"/>
</dbReference>
<dbReference type="EMBL" id="VBAN01000490">
    <property type="protein sequence ID" value="TMI77630.1"/>
    <property type="molecule type" value="Genomic_DNA"/>
</dbReference>
<dbReference type="Pfam" id="PF01381">
    <property type="entry name" value="HTH_3"/>
    <property type="match status" value="1"/>
</dbReference>